<feature type="compositionally biased region" description="Polar residues" evidence="1">
    <location>
        <begin position="301"/>
        <end position="310"/>
    </location>
</feature>
<feature type="compositionally biased region" description="Polar residues" evidence="1">
    <location>
        <begin position="776"/>
        <end position="791"/>
    </location>
</feature>
<feature type="compositionally biased region" description="Polar residues" evidence="1">
    <location>
        <begin position="1079"/>
        <end position="1092"/>
    </location>
</feature>
<accession>A0A6A6THX3</accession>
<feature type="region of interest" description="Disordered" evidence="1">
    <location>
        <begin position="992"/>
        <end position="1121"/>
    </location>
</feature>
<feature type="compositionally biased region" description="Low complexity" evidence="1">
    <location>
        <begin position="1345"/>
        <end position="1357"/>
    </location>
</feature>
<feature type="compositionally biased region" description="Polar residues" evidence="1">
    <location>
        <begin position="53"/>
        <end position="73"/>
    </location>
</feature>
<keyword evidence="3" id="KW-1185">Reference proteome</keyword>
<feature type="compositionally biased region" description="Polar residues" evidence="1">
    <location>
        <begin position="896"/>
        <end position="906"/>
    </location>
</feature>
<protein>
    <submittedName>
        <fullName evidence="2">Uncharacterized protein</fullName>
    </submittedName>
</protein>
<feature type="compositionally biased region" description="Polar residues" evidence="1">
    <location>
        <begin position="500"/>
        <end position="509"/>
    </location>
</feature>
<feature type="compositionally biased region" description="Low complexity" evidence="1">
    <location>
        <begin position="876"/>
        <end position="889"/>
    </location>
</feature>
<proteinExistence type="predicted"/>
<feature type="compositionally biased region" description="Low complexity" evidence="1">
    <location>
        <begin position="603"/>
        <end position="613"/>
    </location>
</feature>
<feature type="compositionally biased region" description="Basic and acidic residues" evidence="1">
    <location>
        <begin position="1330"/>
        <end position="1344"/>
    </location>
</feature>
<feature type="compositionally biased region" description="Low complexity" evidence="1">
    <location>
        <begin position="329"/>
        <end position="349"/>
    </location>
</feature>
<sequence>MAEQITHDVVKEALSMGGPSPIDEPAQSTNNSAGDGEASSEPPTADPKLAETAFSNPTSTTAANGDSAGSSEQAAGDAVADATANSTEQSKTPDAGPEAKTHLTNGDSGDHSASEEATSQQAAGDGSGASDTDISRPGSVDQAKERPAGHIRSNSVKKPASFKSVSVTKNFLAKSAVSTPAARPGEKLAPAGQASISTQQTAKPRLVAKSGSGIGNVPRSSLSKVNGSGSGPDASKVWNKNQPVPPPPPKQFTDEELKQQYGIHLATRLQADEAGKEAKWADIDDDEDDWAPDTVQWMDGTKSTVATTENQPPPEDPKAVLVEPPVEAPKPTTTTTSSQKPSSTGGSKTILKPGAHAQATSTKSGLVLKGQPEKPTLVAKPSAPTPVKSPWAALPPVDKVSPIPVNPPAQPSPQSRFSQRDSHGYDALPQPLPPAKEIAPDDFNRSWRDERGSRELFNSHSGRYEPVNEMRRGSVRDNFRQQPSVLQRPSHDGPAEPSAAFQTSRSSAEGPTWGRRRNSSNVSGGSGRRMSIDRRAPDLPPMPMSVQRRESHSTNGADAITPGTPRPTFAQKAPTGDQQYAVSEQLPASTQLTSPNLSNVQPSSPYGSVASSSLQDAAAPAPPVQMEDPVEVQNRLMREKLERARLHKQQAKEAEEKEEAEKKERIRKKLESMGLGDESASKKKEQSPARAEKSPHKDHVLPAAVQSPPKPPVPTSEGEIAQYGMMKVHQPHPVKKPYHAETVAHKPLRGPESAPKPSPSPVKAEAEVQPKPAGASTETLPQPPTSHNLTGESKTQSETSQEQSQSRTQSLEVEARAGSQTLKPTQPPPGAWTSTSLPRQSAPWGNVWGPPQAKDRALGNGTFDAPYSRDQPRPSPQQLPAQSQPTQASEIGLTPSVKQPSVTQPQVAPGQPFARQTMYVKNEPAPAQQAKPTPRPGPIGPPQAKGVPQVKGAWGNFATAIRLDDQALVAKNQQELKRMGGEVFRPEIREKFTDQQGKSQQTLHTKIGGPATLPATGIKLEASTTPEPKPKDDLTKSTYATVVPTSEATVSQSIVNQSSHVPPPGPATRSSRFFPRASEASTQHTVVSNKTDSSPPPPPETEAHPAFTGSSTHPVVKMPKPPPRVRLPPAAVEPATAPPPVTMPSRPQFGFGARPLALDPEWQARFNSLLHTGTSPAAPVSMPKLPNSQTLAQTKPGALAIAASSKAPLDVRGTVASATVSLPNSAAKKTFAEDTSSEVTTRLPAEDVLLEDREFGSLPIVRTPKVPHLAANERPVSLNVMRPNFRWPKQLVTTTRPMLNLFDFDRDADGIDVRVRFGNMHEAITKIWARKSESRKSPAREKPGRYSPRGGRGRQQPIKAGTNRSTPPTQTRSYHIPKNHTVAPTTS</sequence>
<evidence type="ECO:0000313" key="2">
    <source>
        <dbReference type="EMBL" id="KAF2658797.1"/>
    </source>
</evidence>
<feature type="compositionally biased region" description="Polar residues" evidence="1">
    <location>
        <begin position="994"/>
        <end position="1004"/>
    </location>
</feature>
<feature type="compositionally biased region" description="Polar residues" evidence="1">
    <location>
        <begin position="218"/>
        <end position="227"/>
    </location>
</feature>
<feature type="compositionally biased region" description="Basic and acidic residues" evidence="1">
    <location>
        <begin position="270"/>
        <end position="282"/>
    </location>
</feature>
<feature type="compositionally biased region" description="Polar residues" evidence="1">
    <location>
        <begin position="576"/>
        <end position="602"/>
    </location>
</feature>
<feature type="compositionally biased region" description="Low complexity" evidence="1">
    <location>
        <begin position="74"/>
        <end position="84"/>
    </location>
</feature>
<feature type="region of interest" description="Disordered" evidence="1">
    <location>
        <begin position="268"/>
        <end position="949"/>
    </location>
</feature>
<feature type="compositionally biased region" description="Basic and acidic residues" evidence="1">
    <location>
        <begin position="1"/>
        <end position="11"/>
    </location>
</feature>
<feature type="region of interest" description="Disordered" evidence="1">
    <location>
        <begin position="1"/>
        <end position="253"/>
    </location>
</feature>
<feature type="compositionally biased region" description="Basic and acidic residues" evidence="1">
    <location>
        <begin position="462"/>
        <end position="479"/>
    </location>
</feature>
<reference evidence="2" key="1">
    <citation type="journal article" date="2020" name="Stud. Mycol.">
        <title>101 Dothideomycetes genomes: a test case for predicting lifestyles and emergence of pathogens.</title>
        <authorList>
            <person name="Haridas S."/>
            <person name="Albert R."/>
            <person name="Binder M."/>
            <person name="Bloem J."/>
            <person name="Labutti K."/>
            <person name="Salamov A."/>
            <person name="Andreopoulos B."/>
            <person name="Baker S."/>
            <person name="Barry K."/>
            <person name="Bills G."/>
            <person name="Bluhm B."/>
            <person name="Cannon C."/>
            <person name="Castanera R."/>
            <person name="Culley D."/>
            <person name="Daum C."/>
            <person name="Ezra D."/>
            <person name="Gonzalez J."/>
            <person name="Henrissat B."/>
            <person name="Kuo A."/>
            <person name="Liang C."/>
            <person name="Lipzen A."/>
            <person name="Lutzoni F."/>
            <person name="Magnuson J."/>
            <person name="Mondo S."/>
            <person name="Nolan M."/>
            <person name="Ohm R."/>
            <person name="Pangilinan J."/>
            <person name="Park H.-J."/>
            <person name="Ramirez L."/>
            <person name="Alfaro M."/>
            <person name="Sun H."/>
            <person name="Tritt A."/>
            <person name="Yoshinaga Y."/>
            <person name="Zwiers L.-H."/>
            <person name="Turgeon B."/>
            <person name="Goodwin S."/>
            <person name="Spatafora J."/>
            <person name="Crous P."/>
            <person name="Grigoriev I."/>
        </authorList>
    </citation>
    <scope>NUCLEOTIDE SEQUENCE</scope>
    <source>
        <strain evidence="2">CBS 122681</strain>
    </source>
</reference>
<evidence type="ECO:0000256" key="1">
    <source>
        <dbReference type="SAM" id="MobiDB-lite"/>
    </source>
</evidence>
<evidence type="ECO:0000313" key="3">
    <source>
        <dbReference type="Proteomes" id="UP000799324"/>
    </source>
</evidence>
<dbReference type="OrthoDB" id="5416983at2759"/>
<feature type="compositionally biased region" description="Basic and acidic residues" evidence="1">
    <location>
        <begin position="438"/>
        <end position="454"/>
    </location>
</feature>
<feature type="compositionally biased region" description="Basic and acidic residues" evidence="1">
    <location>
        <begin position="679"/>
        <end position="700"/>
    </location>
</feature>
<feature type="compositionally biased region" description="Polar residues" evidence="1">
    <location>
        <begin position="1362"/>
        <end position="1373"/>
    </location>
</feature>
<organism evidence="2 3">
    <name type="scientific">Lophiostoma macrostomum CBS 122681</name>
    <dbReference type="NCBI Taxonomy" id="1314788"/>
    <lineage>
        <taxon>Eukaryota</taxon>
        <taxon>Fungi</taxon>
        <taxon>Dikarya</taxon>
        <taxon>Ascomycota</taxon>
        <taxon>Pezizomycotina</taxon>
        <taxon>Dothideomycetes</taxon>
        <taxon>Pleosporomycetidae</taxon>
        <taxon>Pleosporales</taxon>
        <taxon>Lophiostomataceae</taxon>
        <taxon>Lophiostoma</taxon>
    </lineage>
</organism>
<feature type="compositionally biased region" description="Basic and acidic residues" evidence="1">
    <location>
        <begin position="636"/>
        <end position="664"/>
    </location>
</feature>
<feature type="region of interest" description="Disordered" evidence="1">
    <location>
        <begin position="1329"/>
        <end position="1387"/>
    </location>
</feature>
<gene>
    <name evidence="2" type="ORF">K491DRAFT_776123</name>
</gene>
<feature type="compositionally biased region" description="Polar residues" evidence="1">
    <location>
        <begin position="1036"/>
        <end position="1060"/>
    </location>
</feature>
<dbReference type="EMBL" id="MU004312">
    <property type="protein sequence ID" value="KAF2658797.1"/>
    <property type="molecule type" value="Genomic_DNA"/>
</dbReference>
<dbReference type="Proteomes" id="UP000799324">
    <property type="component" value="Unassembled WGS sequence"/>
</dbReference>
<name>A0A6A6THX3_9PLEO</name>
<feature type="compositionally biased region" description="Low complexity" evidence="1">
    <location>
        <begin position="792"/>
        <end position="810"/>
    </location>
</feature>